<comment type="caution">
    <text evidence="3">The sequence shown here is derived from an EMBL/GenBank/DDBJ whole genome shotgun (WGS) entry which is preliminary data.</text>
</comment>
<feature type="compositionally biased region" description="Basic and acidic residues" evidence="1">
    <location>
        <begin position="78"/>
        <end position="99"/>
    </location>
</feature>
<keyword evidence="2" id="KW-1133">Transmembrane helix</keyword>
<keyword evidence="2" id="KW-0812">Transmembrane</keyword>
<dbReference type="RefSeq" id="WP_144704905.1">
    <property type="nucleotide sequence ID" value="NZ_VNJJ01000011.1"/>
</dbReference>
<gene>
    <name evidence="3" type="ORF">FPZ45_17845</name>
</gene>
<feature type="region of interest" description="Disordered" evidence="1">
    <location>
        <begin position="72"/>
        <end position="122"/>
    </location>
</feature>
<sequence length="197" mass="21831">MRKYRLWLMGLGVGLILGASMLQLILIGLKQSDISTISTRESLTAEELSDEARKAGLLLLTEDQLNARVEEAVNQATRKSEEEADGGTKESEAPKHIEAVGEQAVSGEKATSATPEEKEASIKEMPEKYEKPVKLDVKYGMSLTEVGKELKKLGVIDDVNDFIDKTRDVSKKMKVGTIVFTSKPTYKQIMNELTRKK</sequence>
<dbReference type="AlphaFoldDB" id="A0A559JCM9"/>
<reference evidence="3 4" key="1">
    <citation type="submission" date="2019-07" db="EMBL/GenBank/DDBJ databases">
        <authorList>
            <person name="Kim J."/>
        </authorList>
    </citation>
    <scope>NUCLEOTIDE SEQUENCE [LARGE SCALE GENOMIC DNA]</scope>
    <source>
        <strain evidence="3 4">G13</strain>
    </source>
</reference>
<dbReference type="Gene3D" id="3.30.1490.480">
    <property type="entry name" value="Endolytic murein transglycosylase"/>
    <property type="match status" value="1"/>
</dbReference>
<keyword evidence="4" id="KW-1185">Reference proteome</keyword>
<accession>A0A559JCM9</accession>
<organism evidence="3 4">
    <name type="scientific">Cohnella terricola</name>
    <dbReference type="NCBI Taxonomy" id="1289167"/>
    <lineage>
        <taxon>Bacteria</taxon>
        <taxon>Bacillati</taxon>
        <taxon>Bacillota</taxon>
        <taxon>Bacilli</taxon>
        <taxon>Bacillales</taxon>
        <taxon>Paenibacillaceae</taxon>
        <taxon>Cohnella</taxon>
    </lineage>
</organism>
<evidence type="ECO:0008006" key="5">
    <source>
        <dbReference type="Google" id="ProtNLM"/>
    </source>
</evidence>
<dbReference type="EMBL" id="VNJJ01000011">
    <property type="protein sequence ID" value="TVX97636.1"/>
    <property type="molecule type" value="Genomic_DNA"/>
</dbReference>
<protein>
    <recommendedName>
        <fullName evidence="5">YceG-like family protein</fullName>
    </recommendedName>
</protein>
<keyword evidence="2" id="KW-0472">Membrane</keyword>
<dbReference type="Proteomes" id="UP000316330">
    <property type="component" value="Unassembled WGS sequence"/>
</dbReference>
<feature type="transmembrane region" description="Helical" evidence="2">
    <location>
        <begin position="6"/>
        <end position="29"/>
    </location>
</feature>
<evidence type="ECO:0000256" key="1">
    <source>
        <dbReference type="SAM" id="MobiDB-lite"/>
    </source>
</evidence>
<name>A0A559JCM9_9BACL</name>
<dbReference type="OrthoDB" id="2616345at2"/>
<evidence type="ECO:0000256" key="2">
    <source>
        <dbReference type="SAM" id="Phobius"/>
    </source>
</evidence>
<evidence type="ECO:0000313" key="4">
    <source>
        <dbReference type="Proteomes" id="UP000316330"/>
    </source>
</evidence>
<evidence type="ECO:0000313" key="3">
    <source>
        <dbReference type="EMBL" id="TVX97636.1"/>
    </source>
</evidence>
<proteinExistence type="predicted"/>